<dbReference type="InterPro" id="IPR004358">
    <property type="entry name" value="Sig_transdc_His_kin-like_C"/>
</dbReference>
<evidence type="ECO:0000256" key="8">
    <source>
        <dbReference type="ARBA" id="ARBA00022741"/>
    </source>
</evidence>
<evidence type="ECO:0000256" key="11">
    <source>
        <dbReference type="ARBA" id="ARBA00022989"/>
    </source>
</evidence>
<evidence type="ECO:0000259" key="15">
    <source>
        <dbReference type="PROSITE" id="PS50109"/>
    </source>
</evidence>
<proteinExistence type="predicted"/>
<keyword evidence="9" id="KW-0418">Kinase</keyword>
<evidence type="ECO:0000256" key="14">
    <source>
        <dbReference type="SAM" id="Phobius"/>
    </source>
</evidence>
<comment type="catalytic activity">
    <reaction evidence="1">
        <text>ATP + protein L-histidine = ADP + protein N-phospho-L-histidine.</text>
        <dbReference type="EC" id="2.7.13.3"/>
    </reaction>
</comment>
<dbReference type="InterPro" id="IPR003594">
    <property type="entry name" value="HATPase_dom"/>
</dbReference>
<evidence type="ECO:0000313" key="18">
    <source>
        <dbReference type="Proteomes" id="UP001565220"/>
    </source>
</evidence>
<dbReference type="SMART" id="SM00387">
    <property type="entry name" value="HATPase_c"/>
    <property type="match status" value="1"/>
</dbReference>
<accession>A0ABV4E0W2</accession>
<dbReference type="Gene3D" id="1.10.287.130">
    <property type="match status" value="1"/>
</dbReference>
<dbReference type="Pfam" id="PF00512">
    <property type="entry name" value="HisKA"/>
    <property type="match status" value="1"/>
</dbReference>
<feature type="transmembrane region" description="Helical" evidence="14">
    <location>
        <begin position="20"/>
        <end position="40"/>
    </location>
</feature>
<dbReference type="SUPFAM" id="SSF55874">
    <property type="entry name" value="ATPase domain of HSP90 chaperone/DNA topoisomerase II/histidine kinase"/>
    <property type="match status" value="1"/>
</dbReference>
<dbReference type="PROSITE" id="PS50109">
    <property type="entry name" value="HIS_KIN"/>
    <property type="match status" value="1"/>
</dbReference>
<evidence type="ECO:0000256" key="10">
    <source>
        <dbReference type="ARBA" id="ARBA00022840"/>
    </source>
</evidence>
<dbReference type="RefSeq" id="WP_294184366.1">
    <property type="nucleotide sequence ID" value="NZ_JBGFFE010000029.1"/>
</dbReference>
<dbReference type="PRINTS" id="PR00344">
    <property type="entry name" value="BCTRLSENSOR"/>
</dbReference>
<keyword evidence="8" id="KW-0547">Nucleotide-binding</keyword>
<evidence type="ECO:0000256" key="4">
    <source>
        <dbReference type="ARBA" id="ARBA00022475"/>
    </source>
</evidence>
<dbReference type="Gene3D" id="3.30.565.10">
    <property type="entry name" value="Histidine kinase-like ATPase, C-terminal domain"/>
    <property type="match status" value="1"/>
</dbReference>
<evidence type="ECO:0000256" key="13">
    <source>
        <dbReference type="ARBA" id="ARBA00023136"/>
    </source>
</evidence>
<dbReference type="PROSITE" id="PS50885">
    <property type="entry name" value="HAMP"/>
    <property type="match status" value="1"/>
</dbReference>
<dbReference type="SMART" id="SM00388">
    <property type="entry name" value="HisKA"/>
    <property type="match status" value="1"/>
</dbReference>
<keyword evidence="18" id="KW-1185">Reference proteome</keyword>
<dbReference type="InterPro" id="IPR036890">
    <property type="entry name" value="HATPase_C_sf"/>
</dbReference>
<name>A0ABV4E0W2_9CLOT</name>
<dbReference type="Pfam" id="PF02518">
    <property type="entry name" value="HATPase_c"/>
    <property type="match status" value="1"/>
</dbReference>
<organism evidence="17 18">
    <name type="scientific">Clostridium lapidicellarium</name>
    <dbReference type="NCBI Taxonomy" id="3240931"/>
    <lineage>
        <taxon>Bacteria</taxon>
        <taxon>Bacillati</taxon>
        <taxon>Bacillota</taxon>
        <taxon>Clostridia</taxon>
        <taxon>Eubacteriales</taxon>
        <taxon>Clostridiaceae</taxon>
        <taxon>Clostridium</taxon>
    </lineage>
</organism>
<feature type="domain" description="Histidine kinase" evidence="15">
    <location>
        <begin position="234"/>
        <end position="451"/>
    </location>
</feature>
<dbReference type="InterPro" id="IPR003661">
    <property type="entry name" value="HisK_dim/P_dom"/>
</dbReference>
<dbReference type="SUPFAM" id="SSF47384">
    <property type="entry name" value="Homodimeric domain of signal transducing histidine kinase"/>
    <property type="match status" value="1"/>
</dbReference>
<dbReference type="CDD" id="cd06225">
    <property type="entry name" value="HAMP"/>
    <property type="match status" value="1"/>
</dbReference>
<evidence type="ECO:0000256" key="6">
    <source>
        <dbReference type="ARBA" id="ARBA00022679"/>
    </source>
</evidence>
<dbReference type="Proteomes" id="UP001565220">
    <property type="component" value="Unassembled WGS sequence"/>
</dbReference>
<feature type="transmembrane region" description="Helical" evidence="14">
    <location>
        <begin position="144"/>
        <end position="165"/>
    </location>
</feature>
<dbReference type="EC" id="2.7.13.3" evidence="3"/>
<evidence type="ECO:0000256" key="12">
    <source>
        <dbReference type="ARBA" id="ARBA00023012"/>
    </source>
</evidence>
<dbReference type="InterPro" id="IPR050398">
    <property type="entry name" value="HssS/ArlS-like"/>
</dbReference>
<dbReference type="InterPro" id="IPR036097">
    <property type="entry name" value="HisK_dim/P_sf"/>
</dbReference>
<comment type="subcellular location">
    <subcellularLocation>
        <location evidence="2">Cell membrane</location>
        <topology evidence="2">Multi-pass membrane protein</topology>
    </subcellularLocation>
</comment>
<reference evidence="17 18" key="1">
    <citation type="submission" date="2024-08" db="EMBL/GenBank/DDBJ databases">
        <title>Clostridium lapicellarii sp. nov., and Clostridium renhuaiense sp. nov., two species isolated from the mud in a fermentation cellar used for producing sauce-flavour Chinese liquors.</title>
        <authorList>
            <person name="Yang F."/>
            <person name="Wang H."/>
            <person name="Chen L.Q."/>
            <person name="Zhou N."/>
            <person name="Lu J.J."/>
            <person name="Pu X.X."/>
            <person name="Wan B."/>
            <person name="Wang L."/>
            <person name="Liu S.J."/>
        </authorList>
    </citation>
    <scope>NUCLEOTIDE SEQUENCE [LARGE SCALE GENOMIC DNA]</scope>
    <source>
        <strain evidence="17 18">MT-113</strain>
    </source>
</reference>
<evidence type="ECO:0000256" key="3">
    <source>
        <dbReference type="ARBA" id="ARBA00012438"/>
    </source>
</evidence>
<evidence type="ECO:0000256" key="1">
    <source>
        <dbReference type="ARBA" id="ARBA00000085"/>
    </source>
</evidence>
<comment type="caution">
    <text evidence="17">The sequence shown here is derived from an EMBL/GenBank/DDBJ whole genome shotgun (WGS) entry which is preliminary data.</text>
</comment>
<dbReference type="InterPro" id="IPR003660">
    <property type="entry name" value="HAMP_dom"/>
</dbReference>
<evidence type="ECO:0000259" key="16">
    <source>
        <dbReference type="PROSITE" id="PS50885"/>
    </source>
</evidence>
<sequence length="454" mass="52286">MISKIKEFFPKSISRELIMINMFSFIVLVIGITVSVQIIISDKSNTQNFINASNDTYVQVVRYVKSTDPQNNYYIDDLAKLNNVNIAVADLKGNVVLRSNGVKDSYMDLNSHTGKTVRELYDLNISGNKYVLVTWKVPGNYHKIFKHIFVIAFPIVISLGIIYFWSYRKVGYIKYICRGIVKISQENLDCKLEKRGSDELGILAEKINEMSFNLKNMIDREKSLQRFKNELITNMSHDLRTPLTSLIGYLYLLDDKSTSAKDKKIYSEKSLERAEKLKLLIDNLFQYSKLESGEVKPEIHNVNIVEIIEQIIGEMSILADKSEIELVKKYNMAELKLDVDPYLMSRVFQNILSNAIKYSKKNSCVYIYITSDEENTEVSFENEPAQNLSNGQMKKIFERFYMGDKSRNSHENNSGLGLAIVENIVKLHRGEVWAENGDNSFIIYVKLRNNLDLI</sequence>
<dbReference type="Gene3D" id="6.10.340.10">
    <property type="match status" value="1"/>
</dbReference>
<dbReference type="GO" id="GO:0005524">
    <property type="term" value="F:ATP binding"/>
    <property type="evidence" value="ECO:0007669"/>
    <property type="project" value="UniProtKB-KW"/>
</dbReference>
<keyword evidence="11 14" id="KW-1133">Transmembrane helix</keyword>
<keyword evidence="4" id="KW-1003">Cell membrane</keyword>
<keyword evidence="12" id="KW-0902">Two-component regulatory system</keyword>
<evidence type="ECO:0000256" key="2">
    <source>
        <dbReference type="ARBA" id="ARBA00004651"/>
    </source>
</evidence>
<evidence type="ECO:0000256" key="5">
    <source>
        <dbReference type="ARBA" id="ARBA00022553"/>
    </source>
</evidence>
<dbReference type="EMBL" id="JBGFFE010000029">
    <property type="protein sequence ID" value="MEY8764789.1"/>
    <property type="molecule type" value="Genomic_DNA"/>
</dbReference>
<evidence type="ECO:0000313" key="17">
    <source>
        <dbReference type="EMBL" id="MEY8764789.1"/>
    </source>
</evidence>
<gene>
    <name evidence="17" type="ORF">AB8S09_14290</name>
</gene>
<dbReference type="PANTHER" id="PTHR45528:SF1">
    <property type="entry name" value="SENSOR HISTIDINE KINASE CPXA"/>
    <property type="match status" value="1"/>
</dbReference>
<protein>
    <recommendedName>
        <fullName evidence="3">histidine kinase</fullName>
        <ecNumber evidence="3">2.7.13.3</ecNumber>
    </recommendedName>
</protein>
<evidence type="ECO:0000256" key="9">
    <source>
        <dbReference type="ARBA" id="ARBA00022777"/>
    </source>
</evidence>
<keyword evidence="13 14" id="KW-0472">Membrane</keyword>
<evidence type="ECO:0000256" key="7">
    <source>
        <dbReference type="ARBA" id="ARBA00022692"/>
    </source>
</evidence>
<keyword evidence="10 17" id="KW-0067">ATP-binding</keyword>
<keyword evidence="6" id="KW-0808">Transferase</keyword>
<feature type="domain" description="HAMP" evidence="16">
    <location>
        <begin position="178"/>
        <end position="219"/>
    </location>
</feature>
<dbReference type="InterPro" id="IPR005467">
    <property type="entry name" value="His_kinase_dom"/>
</dbReference>
<keyword evidence="7 14" id="KW-0812">Transmembrane</keyword>
<keyword evidence="5" id="KW-0597">Phosphoprotein</keyword>
<dbReference type="PANTHER" id="PTHR45528">
    <property type="entry name" value="SENSOR HISTIDINE KINASE CPXA"/>
    <property type="match status" value="1"/>
</dbReference>
<dbReference type="SUPFAM" id="SSF158472">
    <property type="entry name" value="HAMP domain-like"/>
    <property type="match status" value="1"/>
</dbReference>
<dbReference type="CDD" id="cd00082">
    <property type="entry name" value="HisKA"/>
    <property type="match status" value="1"/>
</dbReference>